<dbReference type="EMBL" id="RFFH01000012">
    <property type="protein sequence ID" value="RMI29951.1"/>
    <property type="molecule type" value="Genomic_DNA"/>
</dbReference>
<organism evidence="2 3">
    <name type="scientific">Nocardia stercoris</name>
    <dbReference type="NCBI Taxonomy" id="2483361"/>
    <lineage>
        <taxon>Bacteria</taxon>
        <taxon>Bacillati</taxon>
        <taxon>Actinomycetota</taxon>
        <taxon>Actinomycetes</taxon>
        <taxon>Mycobacteriales</taxon>
        <taxon>Nocardiaceae</taxon>
        <taxon>Nocardia</taxon>
    </lineage>
</organism>
<dbReference type="RefSeq" id="WP_122190463.1">
    <property type="nucleotide sequence ID" value="NZ_RFFH01000012.1"/>
</dbReference>
<feature type="chain" id="PRO_5017938175" description="Bacterial Ig-like domain-containing protein" evidence="1">
    <location>
        <begin position="33"/>
        <end position="263"/>
    </location>
</feature>
<sequence length="263" mass="26076">MRTHPAVGHLAAAGITAAASIMTGLATGTAHADATTNGMTIQGSNFQVGQTYTVTVPTTATYAQQPLKDTWSSATVTVPNPAAVGTNGFTTFQWTPTTPGTHQLSTDPVPGLSNGTGPLTVQVSGTGSTDPSTCGFPVAGAADYSCVTLHGTLQVGCTVTATVHLAPSATPADPLGPVSAAGSALLGHPQYSIGMNDGASYAVAQATVNGNSATMTWTPTTAGVHDLNAWIQDNSIFAGAAAPKSAGEIWAHIAPSGTAATCA</sequence>
<gene>
    <name evidence="2" type="ORF">EBN03_24515</name>
</gene>
<reference evidence="2 3" key="1">
    <citation type="submission" date="2018-10" db="EMBL/GenBank/DDBJ databases">
        <title>Isolation from cow dung.</title>
        <authorList>
            <person name="Ling L."/>
        </authorList>
    </citation>
    <scope>NUCLEOTIDE SEQUENCE [LARGE SCALE GENOMIC DNA]</scope>
    <source>
        <strain evidence="2 3">NEAU-LL90</strain>
    </source>
</reference>
<protein>
    <recommendedName>
        <fullName evidence="4">Bacterial Ig-like domain-containing protein</fullName>
    </recommendedName>
</protein>
<evidence type="ECO:0000313" key="3">
    <source>
        <dbReference type="Proteomes" id="UP000279275"/>
    </source>
</evidence>
<name>A0A3M2KXH7_9NOCA</name>
<dbReference type="AlphaFoldDB" id="A0A3M2KXH7"/>
<evidence type="ECO:0000256" key="1">
    <source>
        <dbReference type="SAM" id="SignalP"/>
    </source>
</evidence>
<comment type="caution">
    <text evidence="2">The sequence shown here is derived from an EMBL/GenBank/DDBJ whole genome shotgun (WGS) entry which is preliminary data.</text>
</comment>
<proteinExistence type="predicted"/>
<accession>A0A3M2KXH7</accession>
<keyword evidence="3" id="KW-1185">Reference proteome</keyword>
<dbReference type="Proteomes" id="UP000279275">
    <property type="component" value="Unassembled WGS sequence"/>
</dbReference>
<feature type="signal peptide" evidence="1">
    <location>
        <begin position="1"/>
        <end position="32"/>
    </location>
</feature>
<keyword evidence="1" id="KW-0732">Signal</keyword>
<evidence type="ECO:0008006" key="4">
    <source>
        <dbReference type="Google" id="ProtNLM"/>
    </source>
</evidence>
<evidence type="ECO:0000313" key="2">
    <source>
        <dbReference type="EMBL" id="RMI29951.1"/>
    </source>
</evidence>